<gene>
    <name evidence="1" type="ORF">G4177_20535</name>
</gene>
<evidence type="ECO:0000313" key="1">
    <source>
        <dbReference type="EMBL" id="MBE4750559.1"/>
    </source>
</evidence>
<dbReference type="EMBL" id="JAAIYO010000006">
    <property type="protein sequence ID" value="MBE4750559.1"/>
    <property type="molecule type" value="Genomic_DNA"/>
</dbReference>
<organism evidence="1 2">
    <name type="scientific">Corallococcus soli</name>
    <dbReference type="NCBI Taxonomy" id="2710757"/>
    <lineage>
        <taxon>Bacteria</taxon>
        <taxon>Pseudomonadati</taxon>
        <taxon>Myxococcota</taxon>
        <taxon>Myxococcia</taxon>
        <taxon>Myxococcales</taxon>
        <taxon>Cystobacterineae</taxon>
        <taxon>Myxococcaceae</taxon>
        <taxon>Corallococcus</taxon>
    </lineage>
</organism>
<keyword evidence="2" id="KW-1185">Reference proteome</keyword>
<accession>A0ABR9PRL7</accession>
<protein>
    <submittedName>
        <fullName evidence="1">Uncharacterized protein</fullName>
    </submittedName>
</protein>
<reference evidence="1 2" key="1">
    <citation type="submission" date="2020-02" db="EMBL/GenBank/DDBJ databases">
        <authorList>
            <person name="Babadi Z.K."/>
            <person name="Risdian C."/>
            <person name="Ebrahimipour G.H."/>
            <person name="Wink J."/>
        </authorList>
    </citation>
    <scope>NUCLEOTIDE SEQUENCE [LARGE SCALE GENOMIC DNA]</scope>
    <source>
        <strain evidence="1 2">ZKHCc1 1396</strain>
    </source>
</reference>
<proteinExistence type="predicted"/>
<dbReference type="Proteomes" id="UP001516472">
    <property type="component" value="Unassembled WGS sequence"/>
</dbReference>
<name>A0ABR9PRL7_9BACT</name>
<evidence type="ECO:0000313" key="2">
    <source>
        <dbReference type="Proteomes" id="UP001516472"/>
    </source>
</evidence>
<comment type="caution">
    <text evidence="1">The sequence shown here is derived from an EMBL/GenBank/DDBJ whole genome shotgun (WGS) entry which is preliminary data.</text>
</comment>
<sequence length="191" mass="21408">MLAGMWLSAFVLVGGFFLLRPILNPPELPGDIPSPTLADLLNASVDEELRQMNPMWSPGLIPEAAANARTFLGELREVVVRCEKGSWSYGDKYNAVKYDLLFVDGRKLEGAASGSRCGSNPLILRATFQDGRVVQVTTDGRERAWPVERAQGRVAEFGERVLRVDWSLHRARYFPPRPPEPTQEDIAKQWK</sequence>